<feature type="compositionally biased region" description="Acidic residues" evidence="1">
    <location>
        <begin position="215"/>
        <end position="231"/>
    </location>
</feature>
<evidence type="ECO:0000313" key="2">
    <source>
        <dbReference type="EMBL" id="KAJ3487060.1"/>
    </source>
</evidence>
<proteinExistence type="predicted"/>
<gene>
    <name evidence="2" type="ORF">NLI96_g3800</name>
</gene>
<feature type="compositionally biased region" description="Basic and acidic residues" evidence="1">
    <location>
        <begin position="232"/>
        <end position="243"/>
    </location>
</feature>
<accession>A0AAD5V5S8</accession>
<comment type="caution">
    <text evidence="2">The sequence shown here is derived from an EMBL/GenBank/DDBJ whole genome shotgun (WGS) entry which is preliminary data.</text>
</comment>
<reference evidence="2" key="1">
    <citation type="submission" date="2022-07" db="EMBL/GenBank/DDBJ databases">
        <title>Genome Sequence of Physisporinus lineatus.</title>
        <authorList>
            <person name="Buettner E."/>
        </authorList>
    </citation>
    <scope>NUCLEOTIDE SEQUENCE</scope>
    <source>
        <strain evidence="2">VT162</strain>
    </source>
</reference>
<dbReference type="Proteomes" id="UP001212997">
    <property type="component" value="Unassembled WGS sequence"/>
</dbReference>
<feature type="region of interest" description="Disordered" evidence="1">
    <location>
        <begin position="207"/>
        <end position="244"/>
    </location>
</feature>
<name>A0AAD5V5S8_9APHY</name>
<dbReference type="EMBL" id="JANAWD010000103">
    <property type="protein sequence ID" value="KAJ3487060.1"/>
    <property type="molecule type" value="Genomic_DNA"/>
</dbReference>
<sequence length="441" mass="48778">MVTNIHNTSITTNLTHGFQNTEASTPKDVLDLISFLSKPEPSIPSNLEPVELTAVEAPGITEHLLNTVSSTSAFIQEVMNIQDGFAPRSVKPFWHDLLRTLSQACCEDAIVIADTPFVAPKGHEGAHCASLLIGLMLSEDDLIRISTNVDEDKEELELTTDALTRMDQVFSTSATTIDGPLAFDATSNNESLHLNTVAMLPSSPHDGIGEPVCALDEDTDPTSDEDQDEDIDRTGSADSDKNRLALATRDPPKSIYSAQYNTAFRFADMFSRYVSADDADCKYGFASELDIPHQAHIFPRLVNQSDLCFPILCVAEDQDIVPLVASLVCLRTAWKIDVPVIGLQMSKFNGNVKVYVGWLDPIRCFDLSRRDSTLCFAQFILALQSHFALIQAKLSEAYSSKLPISPEINWRSDNTNIKEIDQWTEYVDNSNLRLSNNPENF</sequence>
<organism evidence="2 3">
    <name type="scientific">Meripilus lineatus</name>
    <dbReference type="NCBI Taxonomy" id="2056292"/>
    <lineage>
        <taxon>Eukaryota</taxon>
        <taxon>Fungi</taxon>
        <taxon>Dikarya</taxon>
        <taxon>Basidiomycota</taxon>
        <taxon>Agaricomycotina</taxon>
        <taxon>Agaricomycetes</taxon>
        <taxon>Polyporales</taxon>
        <taxon>Meripilaceae</taxon>
        <taxon>Meripilus</taxon>
    </lineage>
</organism>
<keyword evidence="3" id="KW-1185">Reference proteome</keyword>
<protein>
    <submittedName>
        <fullName evidence="2">Uncharacterized protein</fullName>
    </submittedName>
</protein>
<evidence type="ECO:0000256" key="1">
    <source>
        <dbReference type="SAM" id="MobiDB-lite"/>
    </source>
</evidence>
<dbReference type="AlphaFoldDB" id="A0AAD5V5S8"/>
<evidence type="ECO:0000313" key="3">
    <source>
        <dbReference type="Proteomes" id="UP001212997"/>
    </source>
</evidence>